<keyword evidence="1" id="KW-0489">Methyltransferase</keyword>
<keyword evidence="2" id="KW-1185">Reference proteome</keyword>
<comment type="caution">
    <text evidence="1">The sequence shown here is derived from an EMBL/GenBank/DDBJ whole genome shotgun (WGS) entry which is preliminary data.</text>
</comment>
<sequence length="283" mass="31045">MSTTGENAPAAPEGVNLEEASSARIYDAYLGGTTNWAVDRYFADQAVKQFPLIKPLAMANRRFLGRVVRAALDNGITQFLDLGSGVPTVGNVHETVASHARADEGRVVYVDYEPVAAAHSDHILTEQDALDWAGIVQADLRDPVSVFEHETTQRLLDLSKPVCVLLVSVLHFVGGETDVDALVRQYHDEFAPGSWLALSHICNEDSDNEGAAQIARLAEQYKNTQNPAFLRTRADVERWFGGYSLLEPGIVHLADWRPDDEITEAEREAGPFMWCAVGEVPAT</sequence>
<dbReference type="Gene3D" id="3.40.50.150">
    <property type="entry name" value="Vaccinia Virus protein VP39"/>
    <property type="match status" value="1"/>
</dbReference>
<evidence type="ECO:0000313" key="1">
    <source>
        <dbReference type="EMBL" id="GAA1956421.1"/>
    </source>
</evidence>
<dbReference type="Pfam" id="PF04672">
    <property type="entry name" value="Methyltransf_19"/>
    <property type="match status" value="1"/>
</dbReference>
<reference evidence="2" key="1">
    <citation type="journal article" date="2019" name="Int. J. Syst. Evol. Microbiol.">
        <title>The Global Catalogue of Microorganisms (GCM) 10K type strain sequencing project: providing services to taxonomists for standard genome sequencing and annotation.</title>
        <authorList>
            <consortium name="The Broad Institute Genomics Platform"/>
            <consortium name="The Broad Institute Genome Sequencing Center for Infectious Disease"/>
            <person name="Wu L."/>
            <person name="Ma J."/>
        </authorList>
    </citation>
    <scope>NUCLEOTIDE SEQUENCE [LARGE SCALE GENOMIC DNA]</scope>
    <source>
        <strain evidence="2">JCM 14545</strain>
    </source>
</reference>
<dbReference type="EMBL" id="BAAANN010000009">
    <property type="protein sequence ID" value="GAA1956421.1"/>
    <property type="molecule type" value="Genomic_DNA"/>
</dbReference>
<dbReference type="SUPFAM" id="SSF53335">
    <property type="entry name" value="S-adenosyl-L-methionine-dependent methyltransferases"/>
    <property type="match status" value="1"/>
</dbReference>
<gene>
    <name evidence="1" type="ORF">GCM10009754_27950</name>
</gene>
<evidence type="ECO:0000313" key="2">
    <source>
        <dbReference type="Proteomes" id="UP001501116"/>
    </source>
</evidence>
<protein>
    <submittedName>
        <fullName evidence="1">SAM-dependent methyltransferase</fullName>
    </submittedName>
</protein>
<dbReference type="GO" id="GO:0008168">
    <property type="term" value="F:methyltransferase activity"/>
    <property type="evidence" value="ECO:0007669"/>
    <property type="project" value="UniProtKB-KW"/>
</dbReference>
<keyword evidence="1" id="KW-0808">Transferase</keyword>
<dbReference type="InterPro" id="IPR006764">
    <property type="entry name" value="SAM_dep_MeTrfase_SAV2177_type"/>
</dbReference>
<dbReference type="InterPro" id="IPR029063">
    <property type="entry name" value="SAM-dependent_MTases_sf"/>
</dbReference>
<dbReference type="GO" id="GO:0032259">
    <property type="term" value="P:methylation"/>
    <property type="evidence" value="ECO:0007669"/>
    <property type="project" value="UniProtKB-KW"/>
</dbReference>
<proteinExistence type="predicted"/>
<dbReference type="PIRSF" id="PIRSF017393">
    <property type="entry name" value="MTase_SAV2177"/>
    <property type="match status" value="1"/>
</dbReference>
<name>A0ABP5C480_9PSEU</name>
<organism evidence="1 2">
    <name type="scientific">Amycolatopsis minnesotensis</name>
    <dbReference type="NCBI Taxonomy" id="337894"/>
    <lineage>
        <taxon>Bacteria</taxon>
        <taxon>Bacillati</taxon>
        <taxon>Actinomycetota</taxon>
        <taxon>Actinomycetes</taxon>
        <taxon>Pseudonocardiales</taxon>
        <taxon>Pseudonocardiaceae</taxon>
        <taxon>Amycolatopsis</taxon>
    </lineage>
</organism>
<dbReference type="Proteomes" id="UP001501116">
    <property type="component" value="Unassembled WGS sequence"/>
</dbReference>
<dbReference type="RefSeq" id="WP_344417595.1">
    <property type="nucleotide sequence ID" value="NZ_BAAANN010000009.1"/>
</dbReference>
<accession>A0ABP5C480</accession>